<feature type="chain" id="PRO_5044656274" evidence="1">
    <location>
        <begin position="22"/>
        <end position="175"/>
    </location>
</feature>
<proteinExistence type="predicted"/>
<evidence type="ECO:0000256" key="1">
    <source>
        <dbReference type="SAM" id="SignalP"/>
    </source>
</evidence>
<evidence type="ECO:0000313" key="4">
    <source>
        <dbReference type="Proteomes" id="UP000515349"/>
    </source>
</evidence>
<reference evidence="2" key="3">
    <citation type="submission" date="2020-07" db="EMBL/GenBank/DDBJ databases">
        <authorList>
            <person name="Yang C."/>
        </authorList>
    </citation>
    <scope>NUCLEOTIDE SEQUENCE</scope>
    <source>
        <strain evidence="2">Cx-624</strain>
    </source>
</reference>
<dbReference type="AlphaFoldDB" id="A0A7D7QE56"/>
<name>A0A7D7QE56_9FLAO</name>
<dbReference type="Proteomes" id="UP000515349">
    <property type="component" value="Chromosome"/>
</dbReference>
<gene>
    <name evidence="3" type="ORF">H1R16_08410</name>
    <name evidence="2" type="ORF">H2507_07030</name>
</gene>
<evidence type="ECO:0000313" key="2">
    <source>
        <dbReference type="EMBL" id="MBA5246917.1"/>
    </source>
</evidence>
<feature type="signal peptide" evidence="1">
    <location>
        <begin position="1"/>
        <end position="21"/>
    </location>
</feature>
<evidence type="ECO:0000313" key="3">
    <source>
        <dbReference type="EMBL" id="QMS97741.1"/>
    </source>
</evidence>
<dbReference type="EMBL" id="CP059472">
    <property type="protein sequence ID" value="QMS97741.1"/>
    <property type="molecule type" value="Genomic_DNA"/>
</dbReference>
<dbReference type="RefSeq" id="WP_181887023.1">
    <property type="nucleotide sequence ID" value="NZ_CP059472.1"/>
</dbReference>
<dbReference type="Proteomes" id="UP000539710">
    <property type="component" value="Unassembled WGS sequence"/>
</dbReference>
<accession>A0A7D7QE56</accession>
<evidence type="ECO:0000313" key="5">
    <source>
        <dbReference type="Proteomes" id="UP000539710"/>
    </source>
</evidence>
<reference evidence="3 4" key="1">
    <citation type="submission" date="2020-07" db="EMBL/GenBank/DDBJ databases">
        <title>Chryseobacterium sp.cx-624.</title>
        <authorList>
            <person name="Yang C."/>
        </authorList>
    </citation>
    <scope>NUCLEOTIDE SEQUENCE [LARGE SCALE GENOMIC DNA]</scope>
    <source>
        <strain evidence="4">cx-624</strain>
        <strain evidence="3">Cx-624</strain>
    </source>
</reference>
<protein>
    <submittedName>
        <fullName evidence="3">DUF4251 domain-containing protein</fullName>
    </submittedName>
</protein>
<dbReference type="Pfam" id="PF14059">
    <property type="entry name" value="DUF4251"/>
    <property type="match status" value="1"/>
</dbReference>
<keyword evidence="1" id="KW-0732">Signal</keyword>
<sequence>MKNIFLMIVGLGLFLNCSSQNYLEPAATQQLTSAGDFTFHAQKANAVGADINAVTNAIPNYTPTRLTTLDSGYTLVIEKEKLTCTLPYFGRLYNSNGYDTNKQSLRFTSEDFTVQKSTSKKGNAVFMIRPNDVSHISMINIEVYSNGKAFVSVDTTDRQPISYDGYIAANETVRK</sequence>
<reference evidence="5" key="2">
    <citation type="submission" date="2020-07" db="EMBL/GenBank/DDBJ databases">
        <title>Flavobacterium sp. xlx-214.</title>
        <authorList>
            <person name="Yang C."/>
        </authorList>
    </citation>
    <scope>NUCLEOTIDE SEQUENCE [LARGE SCALE GENOMIC DNA]</scope>
    <source>
        <strain evidence="5">CX-624</strain>
    </source>
</reference>
<organism evidence="3 4">
    <name type="scientific">Marnyiella aurantia</name>
    <dbReference type="NCBI Taxonomy" id="2758037"/>
    <lineage>
        <taxon>Bacteria</taxon>
        <taxon>Pseudomonadati</taxon>
        <taxon>Bacteroidota</taxon>
        <taxon>Flavobacteriia</taxon>
        <taxon>Flavobacteriales</taxon>
        <taxon>Weeksellaceae</taxon>
        <taxon>Marnyiella</taxon>
    </lineage>
</organism>
<dbReference type="EMBL" id="JACEUX010000002">
    <property type="protein sequence ID" value="MBA5246917.1"/>
    <property type="molecule type" value="Genomic_DNA"/>
</dbReference>
<dbReference type="KEGG" id="cbau:H1R16_08410"/>
<keyword evidence="5" id="KW-1185">Reference proteome</keyword>
<dbReference type="InterPro" id="IPR025347">
    <property type="entry name" value="DUF4251"/>
</dbReference>
<dbReference type="Gene3D" id="2.40.128.410">
    <property type="match status" value="1"/>
</dbReference>